<accession>A0ACC1BIM9</accession>
<sequence>MIILPISTILTILIFGIFFLKSKDKKALLSTSTRASKIKDVFSIWNFDGKIAFEDMIEATEDFDIKYCIGTGGYGSVYKAQLPTGNIVALKKLHSSEIEESASLNSFQNEVHVLSELRHRNITKLYGYCLHKKCMFLIYEYMERGSLFCVLRNDDEALDLDWTTRVNIVKAVAHALSYLHHDCTPSIVHRDITSNNVLLNSELQAFVGDFGVARILHLDSSNRTILAGIYGYIAPELAYTMVVTEKCDVYSFGVVALEVLMGRHPEEILSLSSSSSSTQNVMLIDVLDSRLSPPVNRIVKQEIMLVSTIAFACLRSKPKSRPTMKRVSQEFLKQKTSFAKSFGEISISELRNQEMYLFDEHDA</sequence>
<protein>
    <submittedName>
        <fullName evidence="1">Uncharacterized protein</fullName>
    </submittedName>
</protein>
<evidence type="ECO:0000313" key="2">
    <source>
        <dbReference type="Proteomes" id="UP001164250"/>
    </source>
</evidence>
<reference evidence="2" key="1">
    <citation type="journal article" date="2023" name="G3 (Bethesda)">
        <title>Genome assembly and association tests identify interacting loci associated with vigor, precocity, and sex in interspecific pistachio rootstocks.</title>
        <authorList>
            <person name="Palmer W."/>
            <person name="Jacygrad E."/>
            <person name="Sagayaradj S."/>
            <person name="Cavanaugh K."/>
            <person name="Han R."/>
            <person name="Bertier L."/>
            <person name="Beede B."/>
            <person name="Kafkas S."/>
            <person name="Golino D."/>
            <person name="Preece J."/>
            <person name="Michelmore R."/>
        </authorList>
    </citation>
    <scope>NUCLEOTIDE SEQUENCE [LARGE SCALE GENOMIC DNA]</scope>
</reference>
<dbReference type="Proteomes" id="UP001164250">
    <property type="component" value="Chromosome 4"/>
</dbReference>
<organism evidence="1 2">
    <name type="scientific">Pistacia atlantica</name>
    <dbReference type="NCBI Taxonomy" id="434234"/>
    <lineage>
        <taxon>Eukaryota</taxon>
        <taxon>Viridiplantae</taxon>
        <taxon>Streptophyta</taxon>
        <taxon>Embryophyta</taxon>
        <taxon>Tracheophyta</taxon>
        <taxon>Spermatophyta</taxon>
        <taxon>Magnoliopsida</taxon>
        <taxon>eudicotyledons</taxon>
        <taxon>Gunneridae</taxon>
        <taxon>Pentapetalae</taxon>
        <taxon>rosids</taxon>
        <taxon>malvids</taxon>
        <taxon>Sapindales</taxon>
        <taxon>Anacardiaceae</taxon>
        <taxon>Pistacia</taxon>
    </lineage>
</organism>
<name>A0ACC1BIM9_9ROSI</name>
<gene>
    <name evidence="1" type="ORF">Patl1_22170</name>
</gene>
<evidence type="ECO:0000313" key="1">
    <source>
        <dbReference type="EMBL" id="KAJ0098708.1"/>
    </source>
</evidence>
<proteinExistence type="predicted"/>
<dbReference type="EMBL" id="CM047900">
    <property type="protein sequence ID" value="KAJ0098708.1"/>
    <property type="molecule type" value="Genomic_DNA"/>
</dbReference>
<comment type="caution">
    <text evidence="1">The sequence shown here is derived from an EMBL/GenBank/DDBJ whole genome shotgun (WGS) entry which is preliminary data.</text>
</comment>
<keyword evidence="2" id="KW-1185">Reference proteome</keyword>